<sequence length="143" mass="15696">MLLLARLQPRTFLMPPIFHMISGAPDPVAPFSHAVEADGWVFVTGQMPFSGTSLDSSYPEGIEAQTHQVMKNLATVLEGCRLTLANVVSVRIFLLHFDADYDAMNRAYASYFPPGRRPARTCVGVSGLAKGARVEIDMVARRD</sequence>
<dbReference type="InterPro" id="IPR035959">
    <property type="entry name" value="RutC-like_sf"/>
</dbReference>
<name>E6PK40_9ZZZZ</name>
<reference evidence="1" key="1">
    <citation type="submission" date="2009-10" db="EMBL/GenBank/DDBJ databases">
        <title>Diversity of trophic interactions inside an arsenic-rich microbial ecosystem.</title>
        <authorList>
            <person name="Bertin P.N."/>
            <person name="Heinrich-Salmeron A."/>
            <person name="Pelletier E."/>
            <person name="Goulhen-Chollet F."/>
            <person name="Arsene-Ploetze F."/>
            <person name="Gallien S."/>
            <person name="Calteau A."/>
            <person name="Vallenet D."/>
            <person name="Casiot C."/>
            <person name="Chane-Woon-Ming B."/>
            <person name="Giloteaux L."/>
            <person name="Barakat M."/>
            <person name="Bonnefoy V."/>
            <person name="Bruneel O."/>
            <person name="Chandler M."/>
            <person name="Cleiss J."/>
            <person name="Duran R."/>
            <person name="Elbaz-Poulichet F."/>
            <person name="Fonknechten N."/>
            <person name="Lauga B."/>
            <person name="Mornico D."/>
            <person name="Ortet P."/>
            <person name="Schaeffer C."/>
            <person name="Siguier P."/>
            <person name="Alexander Thil Smith A."/>
            <person name="Van Dorsselaer A."/>
            <person name="Weissenbach J."/>
            <person name="Medigue C."/>
            <person name="Le Paslier D."/>
        </authorList>
    </citation>
    <scope>NUCLEOTIDE SEQUENCE</scope>
</reference>
<protein>
    <submittedName>
        <fullName evidence="1">Putative endoribonuclease</fullName>
    </submittedName>
</protein>
<gene>
    <name evidence="1" type="ORF">CARN2_0681</name>
</gene>
<organism evidence="1">
    <name type="scientific">mine drainage metagenome</name>
    <dbReference type="NCBI Taxonomy" id="410659"/>
    <lineage>
        <taxon>unclassified sequences</taxon>
        <taxon>metagenomes</taxon>
        <taxon>ecological metagenomes</taxon>
    </lineage>
</organism>
<dbReference type="AlphaFoldDB" id="E6PK40"/>
<dbReference type="PANTHER" id="PTHR11803:SF39">
    <property type="entry name" value="2-IMINOBUTANOATE_2-IMINOPROPANOATE DEAMINASE"/>
    <property type="match status" value="1"/>
</dbReference>
<dbReference type="GO" id="GO:0019239">
    <property type="term" value="F:deaminase activity"/>
    <property type="evidence" value="ECO:0007669"/>
    <property type="project" value="TreeGrafter"/>
</dbReference>
<dbReference type="CDD" id="cd00448">
    <property type="entry name" value="YjgF_YER057c_UK114_family"/>
    <property type="match status" value="1"/>
</dbReference>
<dbReference type="SUPFAM" id="SSF55298">
    <property type="entry name" value="YjgF-like"/>
    <property type="match status" value="1"/>
</dbReference>
<accession>E6PK40</accession>
<dbReference type="Pfam" id="PF01042">
    <property type="entry name" value="Ribonuc_L-PSP"/>
    <property type="match status" value="1"/>
</dbReference>
<dbReference type="EMBL" id="CABM01000004">
    <property type="protein sequence ID" value="CBH95291.1"/>
    <property type="molecule type" value="Genomic_DNA"/>
</dbReference>
<dbReference type="Gene3D" id="3.30.1330.40">
    <property type="entry name" value="RutC-like"/>
    <property type="match status" value="1"/>
</dbReference>
<proteinExistence type="predicted"/>
<comment type="caution">
    <text evidence="1">The sequence shown here is derived from an EMBL/GenBank/DDBJ whole genome shotgun (WGS) entry which is preliminary data.</text>
</comment>
<dbReference type="GO" id="GO:0005829">
    <property type="term" value="C:cytosol"/>
    <property type="evidence" value="ECO:0007669"/>
    <property type="project" value="TreeGrafter"/>
</dbReference>
<dbReference type="InterPro" id="IPR006175">
    <property type="entry name" value="YjgF/YER057c/UK114"/>
</dbReference>
<evidence type="ECO:0000313" key="1">
    <source>
        <dbReference type="EMBL" id="CBH95291.1"/>
    </source>
</evidence>
<dbReference type="PANTHER" id="PTHR11803">
    <property type="entry name" value="2-IMINOBUTANOATE/2-IMINOPROPANOATE DEAMINASE RIDA"/>
    <property type="match status" value="1"/>
</dbReference>